<keyword evidence="6" id="KW-1185">Reference proteome</keyword>
<comment type="similarity">
    <text evidence="1">Belongs to the peptidase C48 family.</text>
</comment>
<dbReference type="AlphaFoldDB" id="A0A6A5WIM2"/>
<dbReference type="EMBL" id="ML977581">
    <property type="protein sequence ID" value="KAF2001750.1"/>
    <property type="molecule type" value="Genomic_DNA"/>
</dbReference>
<dbReference type="GO" id="GO:0006508">
    <property type="term" value="P:proteolysis"/>
    <property type="evidence" value="ECO:0007669"/>
    <property type="project" value="UniProtKB-KW"/>
</dbReference>
<dbReference type="GO" id="GO:0008234">
    <property type="term" value="F:cysteine-type peptidase activity"/>
    <property type="evidence" value="ECO:0007669"/>
    <property type="project" value="InterPro"/>
</dbReference>
<protein>
    <recommendedName>
        <fullName evidence="4">Ubiquitin-like protease family profile domain-containing protein</fullName>
    </recommendedName>
</protein>
<sequence length="464" mass="52780">MATRFNMFFGTHDTAQPRQRLKEYPREENELRLRSSPPLNIFEYESANIRVRYEERSGMADGDRPLSKRRNTIDVTTGVLADHELCNSRPGSASKVVADNRKRLLERLNIEHEPSVDLQTHMANKGMKLGWSLAQPLPIPARNDGAPGSTYLELGGSMMTNLDWNNLKILNWFTDNGVDMSLELIEGVTGCNMYDILIVNSQCARKLCEIGVMDEQRSWHPADISSFRDDVKRIDGSQDFIFLPINDGYDNTTGTHWTMLLIHCQKRASPTEAGEYKVWWFDSLGGKSKRSYKIAQVVVKGVQRTLKCRGYLANNLHMNKTAIVSKEHCPNQILDNKSDIDEGGSACGPFIWGITQDITRYLVLGRRAGVSSNELGRGIDDILPHLRNRFEFNSANWRTAIQNLITRERRMRIAKTGSDDWWDTLHLYQSSPGFTRAQGAYQIWPTHLRNGAPAPVVPVYIFLY</sequence>
<keyword evidence="2" id="KW-0645">Protease</keyword>
<evidence type="ECO:0000313" key="5">
    <source>
        <dbReference type="EMBL" id="KAF2001750.1"/>
    </source>
</evidence>
<evidence type="ECO:0000313" key="6">
    <source>
        <dbReference type="Proteomes" id="UP000799779"/>
    </source>
</evidence>
<reference evidence="5" key="1">
    <citation type="journal article" date="2020" name="Stud. Mycol.">
        <title>101 Dothideomycetes genomes: a test case for predicting lifestyles and emergence of pathogens.</title>
        <authorList>
            <person name="Haridas S."/>
            <person name="Albert R."/>
            <person name="Binder M."/>
            <person name="Bloem J."/>
            <person name="Labutti K."/>
            <person name="Salamov A."/>
            <person name="Andreopoulos B."/>
            <person name="Baker S."/>
            <person name="Barry K."/>
            <person name="Bills G."/>
            <person name="Bluhm B."/>
            <person name="Cannon C."/>
            <person name="Castanera R."/>
            <person name="Culley D."/>
            <person name="Daum C."/>
            <person name="Ezra D."/>
            <person name="Gonzalez J."/>
            <person name="Henrissat B."/>
            <person name="Kuo A."/>
            <person name="Liang C."/>
            <person name="Lipzen A."/>
            <person name="Lutzoni F."/>
            <person name="Magnuson J."/>
            <person name="Mondo S."/>
            <person name="Nolan M."/>
            <person name="Ohm R."/>
            <person name="Pangilinan J."/>
            <person name="Park H.-J."/>
            <person name="Ramirez L."/>
            <person name="Alfaro M."/>
            <person name="Sun H."/>
            <person name="Tritt A."/>
            <person name="Yoshinaga Y."/>
            <person name="Zwiers L.-H."/>
            <person name="Turgeon B."/>
            <person name="Goodwin S."/>
            <person name="Spatafora J."/>
            <person name="Crous P."/>
            <person name="Grigoriev I."/>
        </authorList>
    </citation>
    <scope>NUCLEOTIDE SEQUENCE</scope>
    <source>
        <strain evidence="5">CBS 123094</strain>
    </source>
</reference>
<dbReference type="PROSITE" id="PS50600">
    <property type="entry name" value="ULP_PROTEASE"/>
    <property type="match status" value="1"/>
</dbReference>
<accession>A0A6A5WIM2</accession>
<feature type="domain" description="Ubiquitin-like protease family profile" evidence="4">
    <location>
        <begin position="157"/>
        <end position="358"/>
    </location>
</feature>
<dbReference type="InterPro" id="IPR038765">
    <property type="entry name" value="Papain-like_cys_pep_sf"/>
</dbReference>
<evidence type="ECO:0000256" key="3">
    <source>
        <dbReference type="ARBA" id="ARBA00022801"/>
    </source>
</evidence>
<dbReference type="Proteomes" id="UP000799779">
    <property type="component" value="Unassembled WGS sequence"/>
</dbReference>
<organism evidence="5 6">
    <name type="scientific">Amniculicola lignicola CBS 123094</name>
    <dbReference type="NCBI Taxonomy" id="1392246"/>
    <lineage>
        <taxon>Eukaryota</taxon>
        <taxon>Fungi</taxon>
        <taxon>Dikarya</taxon>
        <taxon>Ascomycota</taxon>
        <taxon>Pezizomycotina</taxon>
        <taxon>Dothideomycetes</taxon>
        <taxon>Pleosporomycetidae</taxon>
        <taxon>Pleosporales</taxon>
        <taxon>Amniculicolaceae</taxon>
        <taxon>Amniculicola</taxon>
    </lineage>
</organism>
<dbReference type="InterPro" id="IPR003653">
    <property type="entry name" value="Peptidase_C48_C"/>
</dbReference>
<dbReference type="OrthoDB" id="3682242at2759"/>
<evidence type="ECO:0000256" key="2">
    <source>
        <dbReference type="ARBA" id="ARBA00022670"/>
    </source>
</evidence>
<evidence type="ECO:0000259" key="4">
    <source>
        <dbReference type="PROSITE" id="PS50600"/>
    </source>
</evidence>
<dbReference type="Pfam" id="PF02902">
    <property type="entry name" value="Peptidase_C48"/>
    <property type="match status" value="1"/>
</dbReference>
<keyword evidence="3" id="KW-0378">Hydrolase</keyword>
<dbReference type="Gene3D" id="3.40.395.10">
    <property type="entry name" value="Adenoviral Proteinase, Chain A"/>
    <property type="match status" value="1"/>
</dbReference>
<name>A0A6A5WIM2_9PLEO</name>
<proteinExistence type="inferred from homology"/>
<gene>
    <name evidence="5" type="ORF">P154DRAFT_595817</name>
</gene>
<dbReference type="SUPFAM" id="SSF54001">
    <property type="entry name" value="Cysteine proteinases"/>
    <property type="match status" value="1"/>
</dbReference>
<dbReference type="GO" id="GO:0019783">
    <property type="term" value="F:ubiquitin-like protein peptidase activity"/>
    <property type="evidence" value="ECO:0007669"/>
    <property type="project" value="UniProtKB-ARBA"/>
</dbReference>
<evidence type="ECO:0000256" key="1">
    <source>
        <dbReference type="ARBA" id="ARBA00005234"/>
    </source>
</evidence>